<dbReference type="AlphaFoldDB" id="A0A074IZ77"/>
<comment type="caution">
    <text evidence="1">The sequence shown here is derived from an EMBL/GenBank/DDBJ whole genome shotgun (WGS) entry which is preliminary data.</text>
</comment>
<name>A0A074IZ77_STRSL</name>
<dbReference type="RefSeq" id="WP_037601652.1">
    <property type="nucleotide sequence ID" value="NZ_JJMS01000003.1"/>
</dbReference>
<accession>A0A074IZ77</accession>
<protein>
    <submittedName>
        <fullName evidence="1">Uncharacterized protein</fullName>
    </submittedName>
</protein>
<evidence type="ECO:0000313" key="2">
    <source>
        <dbReference type="Proteomes" id="UP000027855"/>
    </source>
</evidence>
<reference evidence="1 2" key="1">
    <citation type="submission" date="2014-04" db="EMBL/GenBank/DDBJ databases">
        <title>Variable characteristics of bacteriocin-producing Streptococcus salivarius strains isolated from Malaysian subjects.</title>
        <authorList>
            <person name="Philip K."/>
            <person name="Barbour A."/>
        </authorList>
    </citation>
    <scope>NUCLEOTIDE SEQUENCE [LARGE SCALE GENOMIC DNA]</scope>
    <source>
        <strain evidence="1 2">NU10</strain>
    </source>
</reference>
<dbReference type="Proteomes" id="UP000027855">
    <property type="component" value="Unassembled WGS sequence"/>
</dbReference>
<gene>
    <name evidence="1" type="ORF">DL07_01585</name>
</gene>
<evidence type="ECO:0000313" key="1">
    <source>
        <dbReference type="EMBL" id="KEO45395.1"/>
    </source>
</evidence>
<sequence length="342" mass="40577">MSKIKDCFEIIKYFYEKVMRYRKNIAIESLVPYDCRLFESPSEKFEWQSKNMYSNLIKNKLSIQNRSEEKQVVTSVVLTNVKFEKEYFDYIQYDGGFRNDDQKYIFLLINNGNLKGESQEYTIKFYAQGTQENGKELLFQSDIPETSINSGEIKVAEAINCEREFNNYFTDHSEKTRLVIELSCCSKVIYTDFLDYIRDNNKFIKPLGGAEKPFDSDNIIFRIDKDFSFRKRMTHKCHKELNFGNNSLEFFILSDESGKLTYSYELYSGEYVLKNETPDKEISLNIFVPQYKTIISIFYGKFYYSLLKEKLNPQDTFLKDVIKSISSDIVYEKYENINQITW</sequence>
<proteinExistence type="predicted"/>
<dbReference type="EMBL" id="JJMT01000011">
    <property type="protein sequence ID" value="KEO45395.1"/>
    <property type="molecule type" value="Genomic_DNA"/>
</dbReference>
<organism evidence="1 2">
    <name type="scientific">Streptococcus salivarius</name>
    <dbReference type="NCBI Taxonomy" id="1304"/>
    <lineage>
        <taxon>Bacteria</taxon>
        <taxon>Bacillati</taxon>
        <taxon>Bacillota</taxon>
        <taxon>Bacilli</taxon>
        <taxon>Lactobacillales</taxon>
        <taxon>Streptococcaceae</taxon>
        <taxon>Streptococcus</taxon>
    </lineage>
</organism>